<dbReference type="OrthoDB" id="5701636at2"/>
<name>A0A4P9URF6_METBY</name>
<evidence type="ECO:0000313" key="1">
    <source>
        <dbReference type="EMBL" id="QCW84058.1"/>
    </source>
</evidence>
<reference evidence="2" key="1">
    <citation type="journal article" date="2019" name="J. Bacteriol.">
        <title>A Mutagenic Screen Identifies a TonB-Dependent Receptor Required for the Lanthanide Metal Switch in the Type I Methanotroph 'Methylotuvimicrobium buryatense' 5GB1C.</title>
        <authorList>
            <person name="Groom J.D."/>
            <person name="Ford S.M."/>
            <person name="Pesesky M.W."/>
            <person name="Lidstrom M.E."/>
        </authorList>
    </citation>
    <scope>NUCLEOTIDE SEQUENCE [LARGE SCALE GENOMIC DNA]</scope>
    <source>
        <strain evidence="2">5GB1C</strain>
    </source>
</reference>
<keyword evidence="2" id="KW-1185">Reference proteome</keyword>
<dbReference type="KEGG" id="mbur:EQU24_18795"/>
<dbReference type="STRING" id="675511.GCA_000341735_03683"/>
<proteinExistence type="predicted"/>
<dbReference type="AlphaFoldDB" id="A0A4P9URF6"/>
<evidence type="ECO:0000313" key="2">
    <source>
        <dbReference type="Proteomes" id="UP000305881"/>
    </source>
</evidence>
<accession>A0A4P9URF6</accession>
<dbReference type="EMBL" id="CP035467">
    <property type="protein sequence ID" value="QCW84058.1"/>
    <property type="molecule type" value="Genomic_DNA"/>
</dbReference>
<sequence length="385" mass="44492">MRSSIRHHVDQLLIEQGRFSPIAWLLATGYLSYSNYIDWRDGLIENLDSCFTAPRERIIEQLAIATNYARALGLSETRGTYLSTEQNELIISRDPQNDINFKTDFVPAQDRMQMDLFFDSAPVYAENELIDAITNRNKRKIPELLDTLYAFDPTKHEDYALLIEQEKKFRAPGFSLSNKLDTLDNTLMPLAVKLLRTEAIRFLTPLWQDLTTELTGRPFDPEQPKLHVSYTGTKAFLWHDVTKAIEQEPDYSKQPILLFRYAEASFKVIRELAGLEHWFLLFLLHTETAEQLLKQTGYHLLSDDWERFQELDPELPTQIFPAWILLIKPALAKQDLILNGETEGFLAFSLAKQLSAEPLESTSIALRADLKKLNPDLFRHFLDSL</sequence>
<organism evidence="1 2">
    <name type="scientific">Methylotuvimicrobium buryatense</name>
    <name type="common">Methylomicrobium buryatense</name>
    <dbReference type="NCBI Taxonomy" id="95641"/>
    <lineage>
        <taxon>Bacteria</taxon>
        <taxon>Pseudomonadati</taxon>
        <taxon>Pseudomonadota</taxon>
        <taxon>Gammaproteobacteria</taxon>
        <taxon>Methylococcales</taxon>
        <taxon>Methylococcaceae</taxon>
        <taxon>Methylotuvimicrobium</taxon>
    </lineage>
</organism>
<dbReference type="Proteomes" id="UP000305881">
    <property type="component" value="Chromosome"/>
</dbReference>
<protein>
    <submittedName>
        <fullName evidence="1">Uncharacterized protein</fullName>
    </submittedName>
</protein>
<gene>
    <name evidence="1" type="ORF">EQU24_18795</name>
</gene>
<dbReference type="RefSeq" id="WP_017842082.1">
    <property type="nucleotide sequence ID" value="NZ_CP035467.1"/>
</dbReference>